<dbReference type="InterPro" id="IPR010285">
    <property type="entry name" value="DNA_helicase_pif1-like_DEAD"/>
</dbReference>
<dbReference type="PANTHER" id="PTHR47642">
    <property type="entry name" value="ATP-DEPENDENT DNA HELICASE"/>
    <property type="match status" value="1"/>
</dbReference>
<dbReference type="GO" id="GO:0005524">
    <property type="term" value="F:ATP binding"/>
    <property type="evidence" value="ECO:0007669"/>
    <property type="project" value="UniProtKB-KW"/>
</dbReference>
<dbReference type="Proteomes" id="UP001190700">
    <property type="component" value="Unassembled WGS sequence"/>
</dbReference>
<feature type="compositionally biased region" description="Basic and acidic residues" evidence="2">
    <location>
        <begin position="521"/>
        <end position="534"/>
    </location>
</feature>
<sequence>MRALSELNDRQRRALAVLVREDRNVMILGEAGTGKSDMIAMGCRLYAERLLSAGRKRVGCKVVAPYGMAASKIDGQTVDSIFPEAVSVTDASTCRAMVARMLARNPTSPRWTAVRALALLVIDEISTLTPTKLEMLDVFFRTVRRCPGLFMGGLRVMLCGDFLQLDPVGDELAKLHEHELLIRGEFKVVLLEDNLRQSDEALRALLARSRIGKLTDEDRATLATRRVEEPPRGRGALQVCYSRRRAFDINDAELAAILDTERVFVAIKRWTTNPSRGALEWTTSKVDAPHPSNLGPLGDRLREMCGRPNVQAVKRCALRVGARVMLNKNLYDHEDPRMRNGRLGTVRAIEVPEGCVHASHLVDEMVMLSARTRVMVAFDDAGSPDAAVEVRPTVSRHSVRVAGALRRCEVWCMPLTLAWAVTVYKAQGCELHSVVVHSDDLYKPKHLYVALSRCRALEGLYLMGPPSELCCRADDRDLELYDALQNNGGEWDYRQGMLTPRVSIGCEGASNPTIASKRRRSNDGDRGKAAAERE</sequence>
<dbReference type="Gene3D" id="3.40.50.300">
    <property type="entry name" value="P-loop containing nucleotide triphosphate hydrolases"/>
    <property type="match status" value="1"/>
</dbReference>
<dbReference type="GO" id="GO:0006281">
    <property type="term" value="P:DNA repair"/>
    <property type="evidence" value="ECO:0007669"/>
    <property type="project" value="UniProtKB-KW"/>
</dbReference>
<dbReference type="GO" id="GO:0006310">
    <property type="term" value="P:DNA recombination"/>
    <property type="evidence" value="ECO:0007669"/>
    <property type="project" value="UniProtKB-KW"/>
</dbReference>
<keyword evidence="1" id="KW-0378">Hydrolase</keyword>
<dbReference type="PANTHER" id="PTHR47642:SF6">
    <property type="entry name" value="ATP-DEPENDENT DNA HELICASE"/>
    <property type="match status" value="1"/>
</dbReference>
<accession>A0AAE0KNP4</accession>
<evidence type="ECO:0000256" key="1">
    <source>
        <dbReference type="RuleBase" id="RU363044"/>
    </source>
</evidence>
<organism evidence="4 5">
    <name type="scientific">Cymbomonas tetramitiformis</name>
    <dbReference type="NCBI Taxonomy" id="36881"/>
    <lineage>
        <taxon>Eukaryota</taxon>
        <taxon>Viridiplantae</taxon>
        <taxon>Chlorophyta</taxon>
        <taxon>Pyramimonadophyceae</taxon>
        <taxon>Pyramimonadales</taxon>
        <taxon>Pyramimonadaceae</taxon>
        <taxon>Cymbomonas</taxon>
    </lineage>
</organism>
<keyword evidence="1" id="KW-0227">DNA damage</keyword>
<comment type="similarity">
    <text evidence="1">Belongs to the helicase family.</text>
</comment>
<dbReference type="InterPro" id="IPR051055">
    <property type="entry name" value="PIF1_helicase"/>
</dbReference>
<evidence type="ECO:0000313" key="5">
    <source>
        <dbReference type="Proteomes" id="UP001190700"/>
    </source>
</evidence>
<keyword evidence="1" id="KW-0233">DNA recombination</keyword>
<dbReference type="InterPro" id="IPR027417">
    <property type="entry name" value="P-loop_NTPase"/>
</dbReference>
<proteinExistence type="inferred from homology"/>
<keyword evidence="1" id="KW-0347">Helicase</keyword>
<dbReference type="GO" id="GO:0016787">
    <property type="term" value="F:hydrolase activity"/>
    <property type="evidence" value="ECO:0007669"/>
    <property type="project" value="UniProtKB-KW"/>
</dbReference>
<keyword evidence="1" id="KW-0067">ATP-binding</keyword>
<dbReference type="GO" id="GO:0043139">
    <property type="term" value="F:5'-3' DNA helicase activity"/>
    <property type="evidence" value="ECO:0007669"/>
    <property type="project" value="UniProtKB-EC"/>
</dbReference>
<dbReference type="EMBL" id="LGRX02022860">
    <property type="protein sequence ID" value="KAK3255168.1"/>
    <property type="molecule type" value="Genomic_DNA"/>
</dbReference>
<gene>
    <name evidence="4" type="ORF">CYMTET_35641</name>
</gene>
<feature type="region of interest" description="Disordered" evidence="2">
    <location>
        <begin position="509"/>
        <end position="534"/>
    </location>
</feature>
<reference evidence="4 5" key="1">
    <citation type="journal article" date="2015" name="Genome Biol. Evol.">
        <title>Comparative Genomics of a Bacterivorous Green Alga Reveals Evolutionary Causalities and Consequences of Phago-Mixotrophic Mode of Nutrition.</title>
        <authorList>
            <person name="Burns J.A."/>
            <person name="Paasch A."/>
            <person name="Narechania A."/>
            <person name="Kim E."/>
        </authorList>
    </citation>
    <scope>NUCLEOTIDE SEQUENCE [LARGE SCALE GENOMIC DNA]</scope>
    <source>
        <strain evidence="4 5">PLY_AMNH</strain>
    </source>
</reference>
<comment type="caution">
    <text evidence="4">The sequence shown here is derived from an EMBL/GenBank/DDBJ whole genome shotgun (WGS) entry which is preliminary data.</text>
</comment>
<comment type="catalytic activity">
    <reaction evidence="1">
        <text>ATP + H2O = ADP + phosphate + H(+)</text>
        <dbReference type="Rhea" id="RHEA:13065"/>
        <dbReference type="ChEBI" id="CHEBI:15377"/>
        <dbReference type="ChEBI" id="CHEBI:15378"/>
        <dbReference type="ChEBI" id="CHEBI:30616"/>
        <dbReference type="ChEBI" id="CHEBI:43474"/>
        <dbReference type="ChEBI" id="CHEBI:456216"/>
        <dbReference type="EC" id="5.6.2.3"/>
    </reaction>
</comment>
<keyword evidence="1" id="KW-0234">DNA repair</keyword>
<dbReference type="Pfam" id="PF05970">
    <property type="entry name" value="PIF1"/>
    <property type="match status" value="1"/>
</dbReference>
<evidence type="ECO:0000259" key="3">
    <source>
        <dbReference type="Pfam" id="PF05970"/>
    </source>
</evidence>
<dbReference type="EC" id="5.6.2.3" evidence="1"/>
<keyword evidence="1" id="KW-0547">Nucleotide-binding</keyword>
<feature type="domain" description="DNA helicase Pif1-like DEAD-box helicase" evidence="3">
    <location>
        <begin position="16"/>
        <end position="201"/>
    </location>
</feature>
<comment type="cofactor">
    <cofactor evidence="1">
        <name>Mg(2+)</name>
        <dbReference type="ChEBI" id="CHEBI:18420"/>
    </cofactor>
</comment>
<dbReference type="CDD" id="cd18809">
    <property type="entry name" value="SF1_C_RecD"/>
    <property type="match status" value="1"/>
</dbReference>
<protein>
    <recommendedName>
        <fullName evidence="1">ATP-dependent DNA helicase</fullName>
        <ecNumber evidence="1">5.6.2.3</ecNumber>
    </recommendedName>
</protein>
<name>A0AAE0KNP4_9CHLO</name>
<dbReference type="GO" id="GO:0000723">
    <property type="term" value="P:telomere maintenance"/>
    <property type="evidence" value="ECO:0007669"/>
    <property type="project" value="InterPro"/>
</dbReference>
<keyword evidence="5" id="KW-1185">Reference proteome</keyword>
<evidence type="ECO:0000313" key="4">
    <source>
        <dbReference type="EMBL" id="KAK3255168.1"/>
    </source>
</evidence>
<dbReference type="AlphaFoldDB" id="A0AAE0KNP4"/>
<dbReference type="SUPFAM" id="SSF52540">
    <property type="entry name" value="P-loop containing nucleoside triphosphate hydrolases"/>
    <property type="match status" value="2"/>
</dbReference>
<evidence type="ECO:0000256" key="2">
    <source>
        <dbReference type="SAM" id="MobiDB-lite"/>
    </source>
</evidence>